<dbReference type="GO" id="GO:0044206">
    <property type="term" value="P:UMP salvage"/>
    <property type="evidence" value="ECO:0007669"/>
    <property type="project" value="UniProtKB-UniPathway"/>
</dbReference>
<evidence type="ECO:0000313" key="12">
    <source>
        <dbReference type="EMBL" id="ADL04277.1"/>
    </source>
</evidence>
<dbReference type="GO" id="GO:0009166">
    <property type="term" value="P:nucleotide catabolic process"/>
    <property type="evidence" value="ECO:0007669"/>
    <property type="project" value="InterPro"/>
</dbReference>
<comment type="similarity">
    <text evidence="3 10">Belongs to the PNP/UDP phosphorylase family.</text>
</comment>
<comment type="subcellular location">
    <subcellularLocation>
        <location evidence="1">Cytoplasm</location>
    </subcellularLocation>
</comment>
<organism evidence="12 13">
    <name type="scientific">Lacrimispora saccharolytica (strain ATCC 35040 / DSM 2544 / NRCC 2533 / WM1)</name>
    <name type="common">Clostridium saccharolyticum</name>
    <dbReference type="NCBI Taxonomy" id="610130"/>
    <lineage>
        <taxon>Bacteria</taxon>
        <taxon>Bacillati</taxon>
        <taxon>Bacillota</taxon>
        <taxon>Clostridia</taxon>
        <taxon>Lachnospirales</taxon>
        <taxon>Lachnospiraceae</taxon>
        <taxon>Lacrimispora</taxon>
    </lineage>
</organism>
<comment type="pathway">
    <text evidence="2 10">Pyrimidine metabolism; UMP biosynthesis via salvage pathway; uracil from uridine (phosphorylase route): step 1/1.</text>
</comment>
<dbReference type="OrthoDB" id="9772602at2"/>
<dbReference type="STRING" id="610130.Closa_1681"/>
<dbReference type="EC" id="2.4.2.3" evidence="4 10"/>
<dbReference type="UniPathway" id="UPA00574">
    <property type="reaction ID" value="UER00633"/>
</dbReference>
<dbReference type="InterPro" id="IPR000845">
    <property type="entry name" value="Nucleoside_phosphorylase_d"/>
</dbReference>
<evidence type="ECO:0000256" key="4">
    <source>
        <dbReference type="ARBA" id="ARBA00011888"/>
    </source>
</evidence>
<dbReference type="KEGG" id="csh:Closa_1681"/>
<evidence type="ECO:0000256" key="9">
    <source>
        <dbReference type="ARBA" id="ARBA00048447"/>
    </source>
</evidence>
<dbReference type="Gene3D" id="3.40.50.1580">
    <property type="entry name" value="Nucleoside phosphorylase domain"/>
    <property type="match status" value="1"/>
</dbReference>
<dbReference type="RefSeq" id="WP_013272368.1">
    <property type="nucleotide sequence ID" value="NC_014376.1"/>
</dbReference>
<dbReference type="AlphaFoldDB" id="D9RAJ9"/>
<keyword evidence="8 10" id="KW-0808">Transferase</keyword>
<dbReference type="PROSITE" id="PS01232">
    <property type="entry name" value="PNP_UDP_1"/>
    <property type="match status" value="1"/>
</dbReference>
<dbReference type="Pfam" id="PF01048">
    <property type="entry name" value="PNP_UDP_1"/>
    <property type="match status" value="1"/>
</dbReference>
<evidence type="ECO:0000259" key="11">
    <source>
        <dbReference type="Pfam" id="PF01048"/>
    </source>
</evidence>
<name>D9RAJ9_LACSW</name>
<evidence type="ECO:0000256" key="2">
    <source>
        <dbReference type="ARBA" id="ARBA00004825"/>
    </source>
</evidence>
<gene>
    <name evidence="12" type="ordered locus">Closa_1681</name>
</gene>
<dbReference type="PANTHER" id="PTHR43691:SF13">
    <property type="entry name" value="URIDINE PHOSPHORYLASE"/>
    <property type="match status" value="1"/>
</dbReference>
<dbReference type="SUPFAM" id="SSF53167">
    <property type="entry name" value="Purine and uridine phosphorylases"/>
    <property type="match status" value="1"/>
</dbReference>
<reference evidence="12" key="1">
    <citation type="submission" date="2010-07" db="EMBL/GenBank/DDBJ databases">
        <title>Complete sequence of Clostridium saccharolyticum WM1.</title>
        <authorList>
            <consortium name="US DOE Joint Genome Institute"/>
            <person name="Lucas S."/>
            <person name="Copeland A."/>
            <person name="Lapidus A."/>
            <person name="Cheng J.-F."/>
            <person name="Bruce D."/>
            <person name="Goodwin L."/>
            <person name="Pitluck S."/>
            <person name="Chertkov O."/>
            <person name="Detter J.C."/>
            <person name="Han C."/>
            <person name="Tapia R."/>
            <person name="Land M."/>
            <person name="Hauser L."/>
            <person name="Chang Y.-J."/>
            <person name="Jeffries C."/>
            <person name="Kyrpides N."/>
            <person name="Ivanova N."/>
            <person name="Mikhailova N."/>
            <person name="Mouttaki H."/>
            <person name="Lin L."/>
            <person name="Zhou J."/>
            <person name="Hemme C.L."/>
            <person name="Woyke T."/>
        </authorList>
    </citation>
    <scope>NUCLEOTIDE SEQUENCE [LARGE SCALE GENOMIC DNA]</scope>
    <source>
        <strain evidence="12">WM1</strain>
    </source>
</reference>
<dbReference type="PANTHER" id="PTHR43691">
    <property type="entry name" value="URIDINE PHOSPHORYLASE"/>
    <property type="match status" value="1"/>
</dbReference>
<comment type="catalytic activity">
    <reaction evidence="9 10">
        <text>uridine + phosphate = alpha-D-ribose 1-phosphate + uracil</text>
        <dbReference type="Rhea" id="RHEA:24388"/>
        <dbReference type="ChEBI" id="CHEBI:16704"/>
        <dbReference type="ChEBI" id="CHEBI:17568"/>
        <dbReference type="ChEBI" id="CHEBI:43474"/>
        <dbReference type="ChEBI" id="CHEBI:57720"/>
        <dbReference type="EC" id="2.4.2.3"/>
    </reaction>
</comment>
<dbReference type="EMBL" id="CP002109">
    <property type="protein sequence ID" value="ADL04277.1"/>
    <property type="molecule type" value="Genomic_DNA"/>
</dbReference>
<dbReference type="PaxDb" id="610130-Closa_1681"/>
<evidence type="ECO:0000256" key="10">
    <source>
        <dbReference type="RuleBase" id="RU361131"/>
    </source>
</evidence>
<keyword evidence="13" id="KW-1185">Reference proteome</keyword>
<dbReference type="GO" id="GO:0004850">
    <property type="term" value="F:uridine phosphorylase activity"/>
    <property type="evidence" value="ECO:0007669"/>
    <property type="project" value="UniProtKB-EC"/>
</dbReference>
<evidence type="ECO:0000256" key="3">
    <source>
        <dbReference type="ARBA" id="ARBA00010456"/>
    </source>
</evidence>
<dbReference type="GO" id="GO:0009164">
    <property type="term" value="P:nucleoside catabolic process"/>
    <property type="evidence" value="ECO:0007669"/>
    <property type="project" value="UniProtKB-ARBA"/>
</dbReference>
<dbReference type="InterPro" id="IPR035994">
    <property type="entry name" value="Nucleoside_phosphorylase_sf"/>
</dbReference>
<evidence type="ECO:0000313" key="13">
    <source>
        <dbReference type="Proteomes" id="UP000001662"/>
    </source>
</evidence>
<sequence>MTNYSETEGKQYHLQVGNGDVGKYVILPGDPKRCALIARYFDNPRLIADSREFVTYTGTLDGELVSVTSTGIGGPSAAIAMEELVMSGADTFVRVGTCGGMDTEVKSGELVIANGAIRMEGTSREYAPIEFPAVADFQVTSALVSAAKSLEKPHHVGVVQCKDSFYGQHSPETKPVSYELLNKWKAWVELGCKASEMESAALFVVASALKVRAGSVFLVIANQERARLGLDNPVIHDTDGAIRTAIEAIRLMIRMDKK</sequence>
<dbReference type="GO" id="GO:0005829">
    <property type="term" value="C:cytosol"/>
    <property type="evidence" value="ECO:0007669"/>
    <property type="project" value="TreeGrafter"/>
</dbReference>
<dbReference type="InterPro" id="IPR010058">
    <property type="entry name" value="Uridine_phosphorylase"/>
</dbReference>
<comment type="function">
    <text evidence="10">Catalyzes the reversible phosphorylytic cleavage of uridine to uracil and ribose-1-phosphate.</text>
</comment>
<evidence type="ECO:0000256" key="8">
    <source>
        <dbReference type="ARBA" id="ARBA00022679"/>
    </source>
</evidence>
<dbReference type="InterPro" id="IPR018016">
    <property type="entry name" value="Nucleoside_phosphorylase_CS"/>
</dbReference>
<dbReference type="eggNOG" id="COG2820">
    <property type="taxonomic scope" value="Bacteria"/>
</dbReference>
<evidence type="ECO:0000256" key="6">
    <source>
        <dbReference type="ARBA" id="ARBA00022490"/>
    </source>
</evidence>
<protein>
    <recommendedName>
        <fullName evidence="5 10">Uridine phosphorylase</fullName>
        <ecNumber evidence="4 10">2.4.2.3</ecNumber>
    </recommendedName>
</protein>
<dbReference type="HOGENOM" id="CLU_068457_0_0_9"/>
<evidence type="ECO:0000256" key="7">
    <source>
        <dbReference type="ARBA" id="ARBA00022676"/>
    </source>
</evidence>
<keyword evidence="6" id="KW-0963">Cytoplasm</keyword>
<proteinExistence type="inferred from homology"/>
<accession>D9RAJ9</accession>
<dbReference type="NCBIfam" id="TIGR01718">
    <property type="entry name" value="Uridine-psphlse"/>
    <property type="match status" value="1"/>
</dbReference>
<dbReference type="CDD" id="cd17767">
    <property type="entry name" value="UP_EcUdp-like"/>
    <property type="match status" value="1"/>
</dbReference>
<evidence type="ECO:0000256" key="5">
    <source>
        <dbReference type="ARBA" id="ARBA00021980"/>
    </source>
</evidence>
<keyword evidence="7 10" id="KW-0328">Glycosyltransferase</keyword>
<evidence type="ECO:0000256" key="1">
    <source>
        <dbReference type="ARBA" id="ARBA00004496"/>
    </source>
</evidence>
<dbReference type="Proteomes" id="UP000001662">
    <property type="component" value="Chromosome"/>
</dbReference>
<feature type="domain" description="Nucleoside phosphorylase" evidence="11">
    <location>
        <begin position="23"/>
        <end position="223"/>
    </location>
</feature>